<feature type="transmembrane region" description="Helical" evidence="1">
    <location>
        <begin position="23"/>
        <end position="43"/>
    </location>
</feature>
<name>A0ABU6P031_9BACI</name>
<keyword evidence="1" id="KW-0812">Transmembrane</keyword>
<evidence type="ECO:0008006" key="4">
    <source>
        <dbReference type="Google" id="ProtNLM"/>
    </source>
</evidence>
<reference evidence="2 3" key="1">
    <citation type="submission" date="2023-03" db="EMBL/GenBank/DDBJ databases">
        <title>Bacillus Genome Sequencing.</title>
        <authorList>
            <person name="Dunlap C."/>
        </authorList>
    </citation>
    <scope>NUCLEOTIDE SEQUENCE [LARGE SCALE GENOMIC DNA]</scope>
    <source>
        <strain evidence="2 3">NRS-1717</strain>
    </source>
</reference>
<dbReference type="Proteomes" id="UP001342826">
    <property type="component" value="Unassembled WGS sequence"/>
</dbReference>
<keyword evidence="1" id="KW-1133">Transmembrane helix</keyword>
<protein>
    <recommendedName>
        <fullName evidence="4">Lipopolysaccharide biosynthesis protein</fullName>
    </recommendedName>
</protein>
<dbReference type="EMBL" id="JARTFS010000013">
    <property type="protein sequence ID" value="MED4402732.1"/>
    <property type="molecule type" value="Genomic_DNA"/>
</dbReference>
<keyword evidence="3" id="KW-1185">Reference proteome</keyword>
<keyword evidence="1" id="KW-0472">Membrane</keyword>
<sequence>MSVQKEKEYVLYKNLKFIWDKKSFLIIVPLLICLITGAVSYFISDHQYVGKAVFYTSTLKKDHLTEPDLMDAMYKAENKNVEVDFSVPKNRRVQIKVNGDKKTDVEQELKSLSEKYNADLMADYKLRYDLTEKPLKDYKKRLEEVDKSLQPYYEKVDANQDQLFDKDLLLGFATKEQIAHEYVTSVNRMETDLEFFVEPELISTGIEKSDNYFIQNAFIALVLSFFFTLLGLMLWRYTREARGELNNG</sequence>
<evidence type="ECO:0000313" key="3">
    <source>
        <dbReference type="Proteomes" id="UP001342826"/>
    </source>
</evidence>
<accession>A0ABU6P031</accession>
<feature type="transmembrane region" description="Helical" evidence="1">
    <location>
        <begin position="212"/>
        <end position="235"/>
    </location>
</feature>
<proteinExistence type="predicted"/>
<gene>
    <name evidence="2" type="ORF">P9271_15615</name>
</gene>
<organism evidence="2 3">
    <name type="scientific">Metabacillus fastidiosus</name>
    <dbReference type="NCBI Taxonomy" id="1458"/>
    <lineage>
        <taxon>Bacteria</taxon>
        <taxon>Bacillati</taxon>
        <taxon>Bacillota</taxon>
        <taxon>Bacilli</taxon>
        <taxon>Bacillales</taxon>
        <taxon>Bacillaceae</taxon>
        <taxon>Metabacillus</taxon>
    </lineage>
</organism>
<evidence type="ECO:0000313" key="2">
    <source>
        <dbReference type="EMBL" id="MED4402732.1"/>
    </source>
</evidence>
<dbReference type="RefSeq" id="WP_328015526.1">
    <property type="nucleotide sequence ID" value="NZ_JARTFS010000013.1"/>
</dbReference>
<comment type="caution">
    <text evidence="2">The sequence shown here is derived from an EMBL/GenBank/DDBJ whole genome shotgun (WGS) entry which is preliminary data.</text>
</comment>
<evidence type="ECO:0000256" key="1">
    <source>
        <dbReference type="SAM" id="Phobius"/>
    </source>
</evidence>